<dbReference type="Gene3D" id="3.90.550.10">
    <property type="entry name" value="Spore Coat Polysaccharide Biosynthesis Protein SpsA, Chain A"/>
    <property type="match status" value="1"/>
</dbReference>
<dbReference type="Proteomes" id="UP001642484">
    <property type="component" value="Unassembled WGS sequence"/>
</dbReference>
<evidence type="ECO:0000259" key="1">
    <source>
        <dbReference type="Pfam" id="PF00535"/>
    </source>
</evidence>
<proteinExistence type="predicted"/>
<keyword evidence="3" id="KW-1185">Reference proteome</keyword>
<dbReference type="SUPFAM" id="SSF53448">
    <property type="entry name" value="Nucleotide-diphospho-sugar transferases"/>
    <property type="match status" value="1"/>
</dbReference>
<name>A0ABP0Q5S4_9DINO</name>
<dbReference type="PANTHER" id="PTHR22916">
    <property type="entry name" value="GLYCOSYLTRANSFERASE"/>
    <property type="match status" value="1"/>
</dbReference>
<feature type="domain" description="Glycosyltransferase 2-like" evidence="1">
    <location>
        <begin position="71"/>
        <end position="193"/>
    </location>
</feature>
<evidence type="ECO:0000313" key="3">
    <source>
        <dbReference type="Proteomes" id="UP001642484"/>
    </source>
</evidence>
<dbReference type="Pfam" id="PF00535">
    <property type="entry name" value="Glycos_transf_2"/>
    <property type="match status" value="1"/>
</dbReference>
<accession>A0ABP0Q5S4</accession>
<organism evidence="2 3">
    <name type="scientific">Durusdinium trenchii</name>
    <dbReference type="NCBI Taxonomy" id="1381693"/>
    <lineage>
        <taxon>Eukaryota</taxon>
        <taxon>Sar</taxon>
        <taxon>Alveolata</taxon>
        <taxon>Dinophyceae</taxon>
        <taxon>Suessiales</taxon>
        <taxon>Symbiodiniaceae</taxon>
        <taxon>Durusdinium</taxon>
    </lineage>
</organism>
<dbReference type="CDD" id="cd00761">
    <property type="entry name" value="Glyco_tranf_GTA_type"/>
    <property type="match status" value="1"/>
</dbReference>
<dbReference type="InterPro" id="IPR029044">
    <property type="entry name" value="Nucleotide-diphossugar_trans"/>
</dbReference>
<dbReference type="PANTHER" id="PTHR22916:SF3">
    <property type="entry name" value="UDP-GLCNAC:BETAGAL BETA-1,3-N-ACETYLGLUCOSAMINYLTRANSFERASE-LIKE PROTEIN 1"/>
    <property type="match status" value="1"/>
</dbReference>
<protein>
    <recommendedName>
        <fullName evidence="1">Glycosyltransferase 2-like domain-containing protein</fullName>
    </recommendedName>
</protein>
<dbReference type="InterPro" id="IPR001173">
    <property type="entry name" value="Glyco_trans_2-like"/>
</dbReference>
<dbReference type="EMBL" id="CAXAMN010023929">
    <property type="protein sequence ID" value="CAK9082355.1"/>
    <property type="molecule type" value="Genomic_DNA"/>
</dbReference>
<gene>
    <name evidence="2" type="ORF">CCMP2556_LOCUS40233</name>
</gene>
<comment type="caution">
    <text evidence="2">The sequence shown here is derived from an EMBL/GenBank/DDBJ whole genome shotgun (WGS) entry which is preliminary data.</text>
</comment>
<evidence type="ECO:0000313" key="2">
    <source>
        <dbReference type="EMBL" id="CAK9082355.1"/>
    </source>
</evidence>
<sequence length="419" mass="47614">MAIRRANDIDAIRRRRLGWFCWCCVLSLKFHGSKEFITLRSLQFRTRPGANRPRCLLERRQKSLGSLPSVSVQIVTYNRTCLVLEALQQIEAQDYAGEIEVLVLDDSPHSSLRAVEGFANTSRHRVVYHFLEKRLTIGAKRNLAVSLSLADLVCTWDDDDIYTEDRVRLQVEFLLEHPRCKCAMMERRYFFWSSYGVLRSCRDELQLFPLENTLCFWRSWFQARSFDAGNLNEGLGLLRGAQGVKHPGRLGILSIPAEDLPFVYVKHEGSMTGSQILPQPAEDPVNVRQQGVGLGGWPLLPLARAFLMDRFPALPASSWCAKGLGTVRKLLCEEIKQDIKQLRALSDRAQVASYIRQLGMESAPRFTTEGLLGWIDAMQQKLRMGFVDEKERLNSAWSCASAMAQIAKEWMGQPLCVCA</sequence>
<reference evidence="2 3" key="1">
    <citation type="submission" date="2024-02" db="EMBL/GenBank/DDBJ databases">
        <authorList>
            <person name="Chen Y."/>
            <person name="Shah S."/>
            <person name="Dougan E. K."/>
            <person name="Thang M."/>
            <person name="Chan C."/>
        </authorList>
    </citation>
    <scope>NUCLEOTIDE SEQUENCE [LARGE SCALE GENOMIC DNA]</scope>
</reference>